<comment type="function">
    <text evidence="1 4">Probably involved in ribonucleotide reductase function.</text>
</comment>
<dbReference type="PIRSF" id="PIRSF005087">
    <property type="entry name" value="NrdI"/>
    <property type="match status" value="1"/>
</dbReference>
<dbReference type="Gene3D" id="3.40.50.360">
    <property type="match status" value="1"/>
</dbReference>
<organism evidence="5 6">
    <name type="scientific">Mycobacterium lacus</name>
    <dbReference type="NCBI Taxonomy" id="169765"/>
    <lineage>
        <taxon>Bacteria</taxon>
        <taxon>Bacillati</taxon>
        <taxon>Actinomycetota</taxon>
        <taxon>Actinomycetes</taxon>
        <taxon>Mycobacteriales</taxon>
        <taxon>Mycobacteriaceae</taxon>
        <taxon>Mycobacterium</taxon>
    </lineage>
</organism>
<dbReference type="GO" id="GO:0010181">
    <property type="term" value="F:FMN binding"/>
    <property type="evidence" value="ECO:0007669"/>
    <property type="project" value="InterPro"/>
</dbReference>
<dbReference type="FunFam" id="3.40.50.360:FF:000005">
    <property type="entry name" value="Protein NrdI"/>
    <property type="match status" value="1"/>
</dbReference>
<gene>
    <name evidence="4 5" type="primary">nrdI</name>
    <name evidence="5" type="ORF">MLAC_29980</name>
</gene>
<protein>
    <recommendedName>
        <fullName evidence="3 4">Protein NrdI</fullName>
    </recommendedName>
</protein>
<dbReference type="HAMAP" id="MF_00128">
    <property type="entry name" value="NrdI"/>
    <property type="match status" value="1"/>
</dbReference>
<proteinExistence type="inferred from homology"/>
<sequence>MEVNGRNLVYFSSVSENTHRFVQKLGVPATRIPLHGRIEVDEPYVLVVPTYGGGRANRDLSDLRTGRHVPKQVIAFLNNDHNRALLRGVIAAGNTNFGAEYCYAGDVVARKCGVPYLYRFEMMGTADDVAAVREGLTNFWADFWKEQTCHQPSQLQSR</sequence>
<evidence type="ECO:0000256" key="4">
    <source>
        <dbReference type="HAMAP-Rule" id="MF_00128"/>
    </source>
</evidence>
<evidence type="ECO:0000313" key="5">
    <source>
        <dbReference type="EMBL" id="BBX97704.1"/>
    </source>
</evidence>
<evidence type="ECO:0000313" key="6">
    <source>
        <dbReference type="Proteomes" id="UP000466396"/>
    </source>
</evidence>
<evidence type="ECO:0000256" key="2">
    <source>
        <dbReference type="ARBA" id="ARBA00009942"/>
    </source>
</evidence>
<dbReference type="PANTHER" id="PTHR37297:SF1">
    <property type="entry name" value="PROTEIN NRDI"/>
    <property type="match status" value="1"/>
</dbReference>
<accession>A0A1X1Y5E3</accession>
<name>A0A1X1Y5E3_9MYCO</name>
<dbReference type="InterPro" id="IPR004465">
    <property type="entry name" value="RNR_NrdI"/>
</dbReference>
<dbReference type="STRING" id="169765.AWC15_21930"/>
<dbReference type="SUPFAM" id="SSF52218">
    <property type="entry name" value="Flavoproteins"/>
    <property type="match status" value="1"/>
</dbReference>
<comment type="similarity">
    <text evidence="2 4">Belongs to the NrdI family.</text>
</comment>
<dbReference type="Pfam" id="PF07972">
    <property type="entry name" value="Flavodoxin_NdrI"/>
    <property type="match status" value="1"/>
</dbReference>
<dbReference type="InterPro" id="IPR029039">
    <property type="entry name" value="Flavoprotein-like_sf"/>
</dbReference>
<dbReference type="NCBIfam" id="TIGR00333">
    <property type="entry name" value="nrdI"/>
    <property type="match status" value="1"/>
</dbReference>
<dbReference type="EMBL" id="AP022581">
    <property type="protein sequence ID" value="BBX97704.1"/>
    <property type="molecule type" value="Genomic_DNA"/>
</dbReference>
<reference evidence="5 6" key="1">
    <citation type="journal article" date="2019" name="Emerg. Microbes Infect.">
        <title>Comprehensive subspecies identification of 175 nontuberculous mycobacteria species based on 7547 genomic profiles.</title>
        <authorList>
            <person name="Matsumoto Y."/>
            <person name="Kinjo T."/>
            <person name="Motooka D."/>
            <person name="Nabeya D."/>
            <person name="Jung N."/>
            <person name="Uechi K."/>
            <person name="Horii T."/>
            <person name="Iida T."/>
            <person name="Fujita J."/>
            <person name="Nakamura S."/>
        </authorList>
    </citation>
    <scope>NUCLEOTIDE SEQUENCE [LARGE SCALE GENOMIC DNA]</scope>
    <source>
        <strain evidence="5 6">JCM 15657</strain>
    </source>
</reference>
<evidence type="ECO:0000256" key="1">
    <source>
        <dbReference type="ARBA" id="ARBA00003999"/>
    </source>
</evidence>
<dbReference type="OrthoDB" id="350535at2"/>
<dbReference type="Proteomes" id="UP000466396">
    <property type="component" value="Chromosome"/>
</dbReference>
<dbReference type="AlphaFoldDB" id="A0A1X1Y5E3"/>
<dbReference type="KEGG" id="mlj:MLAC_29980"/>
<dbReference type="RefSeq" id="WP_085160561.1">
    <property type="nucleotide sequence ID" value="NZ_AP022581.1"/>
</dbReference>
<dbReference type="InterPro" id="IPR020852">
    <property type="entry name" value="RNR_Ib_NrdI_bac"/>
</dbReference>
<keyword evidence="6" id="KW-1185">Reference proteome</keyword>
<dbReference type="PANTHER" id="PTHR37297">
    <property type="entry name" value="PROTEIN NRDI"/>
    <property type="match status" value="1"/>
</dbReference>
<evidence type="ECO:0000256" key="3">
    <source>
        <dbReference type="ARBA" id="ARBA00020129"/>
    </source>
</evidence>